<dbReference type="Pfam" id="PF13808">
    <property type="entry name" value="DDE_Tnp_1_assoc"/>
    <property type="match status" value="1"/>
</dbReference>
<dbReference type="HOGENOM" id="CLU_046404_5_3_3"/>
<name>B4W2Q8_9CYAN</name>
<dbReference type="PANTHER" id="PTHR30298">
    <property type="entry name" value="H REPEAT-ASSOCIATED PREDICTED TRANSPOSASE"/>
    <property type="match status" value="1"/>
</dbReference>
<dbReference type="Proteomes" id="UP000003835">
    <property type="component" value="Unassembled WGS sequence"/>
</dbReference>
<dbReference type="eggNOG" id="COG5433">
    <property type="taxonomic scope" value="Bacteria"/>
</dbReference>
<evidence type="ECO:0000313" key="4">
    <source>
        <dbReference type="EMBL" id="EDX71457.1"/>
    </source>
</evidence>
<organism evidence="4 5">
    <name type="scientific">Coleofasciculus chthonoplastes PCC 7420</name>
    <dbReference type="NCBI Taxonomy" id="118168"/>
    <lineage>
        <taxon>Bacteria</taxon>
        <taxon>Bacillati</taxon>
        <taxon>Cyanobacteriota</taxon>
        <taxon>Cyanophyceae</taxon>
        <taxon>Coleofasciculales</taxon>
        <taxon>Coleofasciculaceae</taxon>
        <taxon>Coleofasciculus</taxon>
    </lineage>
</organism>
<evidence type="ECO:0000313" key="2">
    <source>
        <dbReference type="EMBL" id="EDX70692.1"/>
    </source>
</evidence>
<evidence type="ECO:0000313" key="3">
    <source>
        <dbReference type="EMBL" id="EDX71185.1"/>
    </source>
</evidence>
<dbReference type="EMBL" id="DS989872">
    <property type="protein sequence ID" value="EDX71457.1"/>
    <property type="molecule type" value="Genomic_DNA"/>
</dbReference>
<proteinExistence type="predicted"/>
<sequence length="118" mass="13484">MIAILAVIAGAQGWEDIENYGISKQQWLEEFLALPNGIPSDDTFRRVFEFINPEELNRCFLKWVETLVTKMGGEIIPIDGKTIRGSYDRNQRKSALHMISAWASEQNLVLAQMKVEDK</sequence>
<keyword evidence="5" id="KW-1185">Reference proteome</keyword>
<dbReference type="NCBIfam" id="NF033564">
    <property type="entry name" value="transpos_ISAs1"/>
    <property type="match status" value="1"/>
</dbReference>
<dbReference type="EMBL" id="DS989884">
    <property type="protein sequence ID" value="EDX70692.1"/>
    <property type="molecule type" value="Genomic_DNA"/>
</dbReference>
<feature type="domain" description="H repeat-associated protein N-terminal" evidence="1">
    <location>
        <begin position="1"/>
        <end position="64"/>
    </location>
</feature>
<dbReference type="AlphaFoldDB" id="B4W2Q8"/>
<dbReference type="EMBL" id="DS989875">
    <property type="protein sequence ID" value="EDX71185.1"/>
    <property type="molecule type" value="Genomic_DNA"/>
</dbReference>
<dbReference type="PANTHER" id="PTHR30298:SF0">
    <property type="entry name" value="PROTEIN YBFL-RELATED"/>
    <property type="match status" value="1"/>
</dbReference>
<reference evidence="4 5" key="1">
    <citation type="submission" date="2008-07" db="EMBL/GenBank/DDBJ databases">
        <authorList>
            <person name="Tandeau de Marsac N."/>
            <person name="Ferriera S."/>
            <person name="Johnson J."/>
            <person name="Kravitz S."/>
            <person name="Beeson K."/>
            <person name="Sutton G."/>
            <person name="Rogers Y.-H."/>
            <person name="Friedman R."/>
            <person name="Frazier M."/>
            <person name="Venter J.C."/>
        </authorList>
    </citation>
    <scope>NUCLEOTIDE SEQUENCE [LARGE SCALE GENOMIC DNA]</scope>
    <source>
        <strain evidence="4 5">PCC 7420</strain>
    </source>
</reference>
<evidence type="ECO:0000313" key="5">
    <source>
        <dbReference type="Proteomes" id="UP000003835"/>
    </source>
</evidence>
<accession>B4W2Q8</accession>
<protein>
    <recommendedName>
        <fullName evidence="1">H repeat-associated protein N-terminal domain-containing protein</fullName>
    </recommendedName>
</protein>
<evidence type="ECO:0000259" key="1">
    <source>
        <dbReference type="Pfam" id="PF13808"/>
    </source>
</evidence>
<gene>
    <name evidence="4" type="ORF">MC7420_23</name>
    <name evidence="3" type="ORF">MC7420_2746</name>
    <name evidence="2" type="ORF">MC7420_5320</name>
</gene>
<dbReference type="InterPro" id="IPR032806">
    <property type="entry name" value="YbfD_N"/>
</dbReference>
<dbReference type="InterPro" id="IPR051698">
    <property type="entry name" value="Transposase_11-like"/>
</dbReference>
<dbReference type="STRING" id="118168.MC7420_23"/>
<dbReference type="InterPro" id="IPR047647">
    <property type="entry name" value="ISAs1_transpos"/>
</dbReference>